<keyword evidence="3" id="KW-1185">Reference proteome</keyword>
<dbReference type="AlphaFoldDB" id="A0AAF0YB02"/>
<reference evidence="2" key="1">
    <citation type="submission" date="2023-10" db="EMBL/GenBank/DDBJ databases">
        <authorList>
            <person name="Noh H."/>
        </authorList>
    </citation>
    <scope>NUCLEOTIDE SEQUENCE</scope>
    <source>
        <strain evidence="2">DUCC4014</strain>
    </source>
</reference>
<evidence type="ECO:0000313" key="2">
    <source>
        <dbReference type="EMBL" id="WOO82697.1"/>
    </source>
</evidence>
<protein>
    <recommendedName>
        <fullName evidence="1">BRCT domain-containing protein</fullName>
    </recommendedName>
</protein>
<feature type="domain" description="BRCT" evidence="1">
    <location>
        <begin position="88"/>
        <end position="186"/>
    </location>
</feature>
<dbReference type="GeneID" id="87809407"/>
<dbReference type="RefSeq" id="XP_062628729.1">
    <property type="nucleotide sequence ID" value="XM_062772745.1"/>
</dbReference>
<sequence length="190" mass="21268">MSLNRLESTRRLPVVDNFKSQMPHYFAGLVIYVHDSSRPLEEVHYDKEFILTPAVCALASTLYTPAASIYTRLIALCTIDAVSSPSANMTQRHGGELATSPVEPNVTHIVVDPHAVETKADSNAFSAPNFSASNRRAARFTPPNWQLDDFFLIFSAQENPPFIIDTVWLRHCEKARMLVFEDPYVVNGSK</sequence>
<dbReference type="Gene3D" id="3.40.50.10190">
    <property type="entry name" value="BRCT domain"/>
    <property type="match status" value="1"/>
</dbReference>
<organism evidence="2 3">
    <name type="scientific">Vanrija pseudolonga</name>
    <dbReference type="NCBI Taxonomy" id="143232"/>
    <lineage>
        <taxon>Eukaryota</taxon>
        <taxon>Fungi</taxon>
        <taxon>Dikarya</taxon>
        <taxon>Basidiomycota</taxon>
        <taxon>Agaricomycotina</taxon>
        <taxon>Tremellomycetes</taxon>
        <taxon>Trichosporonales</taxon>
        <taxon>Trichosporonaceae</taxon>
        <taxon>Vanrija</taxon>
    </lineage>
</organism>
<gene>
    <name evidence="2" type="ORF">LOC62_04G006181</name>
</gene>
<dbReference type="InterPro" id="IPR036420">
    <property type="entry name" value="BRCT_dom_sf"/>
</dbReference>
<dbReference type="SUPFAM" id="SSF52113">
    <property type="entry name" value="BRCT domain"/>
    <property type="match status" value="1"/>
</dbReference>
<dbReference type="PROSITE" id="PS50172">
    <property type="entry name" value="BRCT"/>
    <property type="match status" value="1"/>
</dbReference>
<dbReference type="Proteomes" id="UP000827549">
    <property type="component" value="Chromosome 4"/>
</dbReference>
<dbReference type="EMBL" id="CP086717">
    <property type="protein sequence ID" value="WOO82697.1"/>
    <property type="molecule type" value="Genomic_DNA"/>
</dbReference>
<evidence type="ECO:0000259" key="1">
    <source>
        <dbReference type="PROSITE" id="PS50172"/>
    </source>
</evidence>
<accession>A0AAF0YB02</accession>
<name>A0AAF0YB02_9TREE</name>
<dbReference type="InterPro" id="IPR001357">
    <property type="entry name" value="BRCT_dom"/>
</dbReference>
<evidence type="ECO:0000313" key="3">
    <source>
        <dbReference type="Proteomes" id="UP000827549"/>
    </source>
</evidence>
<proteinExistence type="predicted"/>